<evidence type="ECO:0000256" key="1">
    <source>
        <dbReference type="SAM" id="Coils"/>
    </source>
</evidence>
<dbReference type="RefSeq" id="WP_073389155.1">
    <property type="nucleotide sequence ID" value="NZ_FQVU01000002.1"/>
</dbReference>
<feature type="coiled-coil region" evidence="1">
    <location>
        <begin position="21"/>
        <end position="84"/>
    </location>
</feature>
<accession>A0A1M5IPL4</accession>
<proteinExistence type="predicted"/>
<dbReference type="Proteomes" id="UP000186132">
    <property type="component" value="Unassembled WGS sequence"/>
</dbReference>
<sequence>MTTPAQPDGTAELDALRDEFAEALAAERADAARRLDEQRREFAEALAAEQDAAARADAAAGERERALQARVDDAEQALLRARDERGRIATELDEMRTQLAEVAADRVGADEAAARERSRADDLRRRARDELAAVADGEQALATALAAAEQARAELATRLQAAERGLTTDDTPA</sequence>
<gene>
    <name evidence="3" type="ORF">SAMN05443575_1965</name>
</gene>
<keyword evidence="1" id="KW-0175">Coiled coil</keyword>
<feature type="region of interest" description="Disordered" evidence="2">
    <location>
        <begin position="105"/>
        <end position="125"/>
    </location>
</feature>
<name>A0A1M5IPL4_9ACTN</name>
<evidence type="ECO:0000256" key="2">
    <source>
        <dbReference type="SAM" id="MobiDB-lite"/>
    </source>
</evidence>
<organism evidence="3 4">
    <name type="scientific">Jatrophihabitans endophyticus</name>
    <dbReference type="NCBI Taxonomy" id="1206085"/>
    <lineage>
        <taxon>Bacteria</taxon>
        <taxon>Bacillati</taxon>
        <taxon>Actinomycetota</taxon>
        <taxon>Actinomycetes</taxon>
        <taxon>Jatrophihabitantales</taxon>
        <taxon>Jatrophihabitantaceae</taxon>
        <taxon>Jatrophihabitans</taxon>
    </lineage>
</organism>
<protein>
    <submittedName>
        <fullName evidence="3">Uncharacterized protein</fullName>
    </submittedName>
</protein>
<reference evidence="3 4" key="1">
    <citation type="submission" date="2016-11" db="EMBL/GenBank/DDBJ databases">
        <authorList>
            <person name="Jaros S."/>
            <person name="Januszkiewicz K."/>
            <person name="Wedrychowicz H."/>
        </authorList>
    </citation>
    <scope>NUCLEOTIDE SEQUENCE [LARGE SCALE GENOMIC DNA]</scope>
    <source>
        <strain evidence="3 4">DSM 45627</strain>
    </source>
</reference>
<dbReference type="STRING" id="1206085.SAMN05443575_1965"/>
<keyword evidence="4" id="KW-1185">Reference proteome</keyword>
<evidence type="ECO:0000313" key="3">
    <source>
        <dbReference type="EMBL" id="SHG30268.1"/>
    </source>
</evidence>
<dbReference type="AlphaFoldDB" id="A0A1M5IPL4"/>
<dbReference type="EMBL" id="FQVU01000002">
    <property type="protein sequence ID" value="SHG30268.1"/>
    <property type="molecule type" value="Genomic_DNA"/>
</dbReference>
<evidence type="ECO:0000313" key="4">
    <source>
        <dbReference type="Proteomes" id="UP000186132"/>
    </source>
</evidence>